<proteinExistence type="predicted"/>
<feature type="domain" description="HTH arsR-type" evidence="4">
    <location>
        <begin position="3"/>
        <end position="99"/>
    </location>
</feature>
<dbReference type="InterPro" id="IPR036390">
    <property type="entry name" value="WH_DNA-bd_sf"/>
</dbReference>
<evidence type="ECO:0000256" key="3">
    <source>
        <dbReference type="ARBA" id="ARBA00023163"/>
    </source>
</evidence>
<evidence type="ECO:0000259" key="4">
    <source>
        <dbReference type="PROSITE" id="PS50987"/>
    </source>
</evidence>
<evidence type="ECO:0000313" key="5">
    <source>
        <dbReference type="EMBL" id="QNN51024.1"/>
    </source>
</evidence>
<dbReference type="AlphaFoldDB" id="A0A7G9R5Z9"/>
<protein>
    <submittedName>
        <fullName evidence="5">Winged helix-turn-helix transcriptional regulator</fullName>
    </submittedName>
</protein>
<dbReference type="CDD" id="cd00090">
    <property type="entry name" value="HTH_ARSR"/>
    <property type="match status" value="1"/>
</dbReference>
<dbReference type="InterPro" id="IPR001845">
    <property type="entry name" value="HTH_ArsR_DNA-bd_dom"/>
</dbReference>
<dbReference type="PRINTS" id="PR00778">
    <property type="entry name" value="HTHARSR"/>
</dbReference>
<reference evidence="5 6" key="1">
    <citation type="submission" date="2020-08" db="EMBL/GenBank/DDBJ databases">
        <title>Genome sequence of Phycicoccus endophyticus JCM 31784T.</title>
        <authorList>
            <person name="Hyun D.-W."/>
            <person name="Bae J.-W."/>
        </authorList>
    </citation>
    <scope>NUCLEOTIDE SEQUENCE [LARGE SCALE GENOMIC DNA]</scope>
    <source>
        <strain evidence="5 6">JCM 31784</strain>
    </source>
</reference>
<organism evidence="5 6">
    <name type="scientific">Phycicoccus endophyticus</name>
    <dbReference type="NCBI Taxonomy" id="1690220"/>
    <lineage>
        <taxon>Bacteria</taxon>
        <taxon>Bacillati</taxon>
        <taxon>Actinomycetota</taxon>
        <taxon>Actinomycetes</taxon>
        <taxon>Micrococcales</taxon>
        <taxon>Intrasporangiaceae</taxon>
        <taxon>Phycicoccus</taxon>
    </lineage>
</organism>
<keyword evidence="6" id="KW-1185">Reference proteome</keyword>
<dbReference type="NCBIfam" id="NF033788">
    <property type="entry name" value="HTH_metalloreg"/>
    <property type="match status" value="1"/>
</dbReference>
<dbReference type="GO" id="GO:0003700">
    <property type="term" value="F:DNA-binding transcription factor activity"/>
    <property type="evidence" value="ECO:0007669"/>
    <property type="project" value="InterPro"/>
</dbReference>
<accession>A0A7G9R5Z9</accession>
<dbReference type="KEGG" id="pei:H9L10_10285"/>
<dbReference type="EMBL" id="CP060712">
    <property type="protein sequence ID" value="QNN51024.1"/>
    <property type="molecule type" value="Genomic_DNA"/>
</dbReference>
<evidence type="ECO:0000313" key="6">
    <source>
        <dbReference type="Proteomes" id="UP000515976"/>
    </source>
</evidence>
<dbReference type="InterPro" id="IPR051011">
    <property type="entry name" value="Metal_resp_trans_reg"/>
</dbReference>
<name>A0A7G9R5Z9_9MICO</name>
<dbReference type="Gene3D" id="1.10.10.10">
    <property type="entry name" value="Winged helix-like DNA-binding domain superfamily/Winged helix DNA-binding domain"/>
    <property type="match status" value="1"/>
</dbReference>
<dbReference type="PROSITE" id="PS50987">
    <property type="entry name" value="HTH_ARSR_2"/>
    <property type="match status" value="1"/>
</dbReference>
<dbReference type="PANTHER" id="PTHR43132">
    <property type="entry name" value="ARSENICAL RESISTANCE OPERON REPRESSOR ARSR-RELATED"/>
    <property type="match status" value="1"/>
</dbReference>
<dbReference type="SUPFAM" id="SSF46785">
    <property type="entry name" value="Winged helix' DNA-binding domain"/>
    <property type="match status" value="1"/>
</dbReference>
<dbReference type="InterPro" id="IPR011991">
    <property type="entry name" value="ArsR-like_HTH"/>
</dbReference>
<keyword evidence="2" id="KW-0238">DNA-binding</keyword>
<dbReference type="GO" id="GO:0003677">
    <property type="term" value="F:DNA binding"/>
    <property type="evidence" value="ECO:0007669"/>
    <property type="project" value="UniProtKB-KW"/>
</dbReference>
<keyword evidence="1" id="KW-0805">Transcription regulation</keyword>
<dbReference type="SMART" id="SM00418">
    <property type="entry name" value="HTH_ARSR"/>
    <property type="match status" value="1"/>
</dbReference>
<dbReference type="InterPro" id="IPR036388">
    <property type="entry name" value="WH-like_DNA-bd_sf"/>
</dbReference>
<keyword evidence="3" id="KW-0804">Transcription</keyword>
<dbReference type="Proteomes" id="UP000515976">
    <property type="component" value="Chromosome"/>
</dbReference>
<dbReference type="PANTHER" id="PTHR43132:SF6">
    <property type="entry name" value="HTH-TYPE TRANSCRIPTIONAL REPRESSOR CZRA"/>
    <property type="match status" value="1"/>
</dbReference>
<evidence type="ECO:0000256" key="1">
    <source>
        <dbReference type="ARBA" id="ARBA00023015"/>
    </source>
</evidence>
<evidence type="ECO:0000256" key="2">
    <source>
        <dbReference type="ARBA" id="ARBA00023125"/>
    </source>
</evidence>
<dbReference type="Pfam" id="PF01022">
    <property type="entry name" value="HTH_5"/>
    <property type="match status" value="1"/>
</dbReference>
<gene>
    <name evidence="5" type="ORF">H9L10_10285</name>
</gene>
<sequence length="114" mass="12516">MPLTDDEATLFASWFHALSDPTRIRILNLLSTTGDELGVGTIVDTLALRQSTASHHLKVLHDVGFLRRRRHGTSVLYRVNANCLERFPSAADLVMGRLRVDAAPTAPGWVAEPA</sequence>